<proteinExistence type="predicted"/>
<dbReference type="PANTHER" id="PTHR32063">
    <property type="match status" value="1"/>
</dbReference>
<feature type="transmembrane region" description="Helical" evidence="1">
    <location>
        <begin position="900"/>
        <end position="920"/>
    </location>
</feature>
<dbReference type="Proteomes" id="UP000031670">
    <property type="component" value="Unassembled WGS sequence"/>
</dbReference>
<feature type="transmembrane region" description="Helical" evidence="1">
    <location>
        <begin position="874"/>
        <end position="893"/>
    </location>
</feature>
<feature type="transmembrane region" description="Helical" evidence="1">
    <location>
        <begin position="375"/>
        <end position="396"/>
    </location>
</feature>
<dbReference type="PANTHER" id="PTHR32063:SF18">
    <property type="entry name" value="CATION EFFLUX SYSTEM PROTEIN"/>
    <property type="match status" value="1"/>
</dbReference>
<dbReference type="GO" id="GO:0005886">
    <property type="term" value="C:plasma membrane"/>
    <property type="evidence" value="ECO:0007669"/>
    <property type="project" value="TreeGrafter"/>
</dbReference>
<feature type="transmembrane region" description="Helical" evidence="1">
    <location>
        <begin position="26"/>
        <end position="46"/>
    </location>
</feature>
<sequence length="1032" mass="114617">MSKELAQQQGDEDTTGIAAYFINNRVISWMISLIFLIGGTFAFFGLGRLEDPAFTIKDAMVVTSYPGATPQQVEEEVTYPLEKAIQQLTYVDEINSISSRGLSQITVTMKNNYGPDDLPQIWDELRRKVNDIRGSLPPGVGDPSVIDDFGDVYGILLAVTGEGYSYKELLDYVDYLRRELELVDGVSKVSVTGDQQEQVFIEMSIKRLTSLGIAPDTVYNLLSTQNTIAPAGAIRVGDDYVRIHPTGEFQDVDQLGDLIITDETTEGLIYLRDVAEVKRGYIDVPSNVITYNGNLALNVGISFNSGVNVVDIGAMVDKRLAELKFQQPIGIEISEIYSQPKEVDKSVSGFVISLGQAVAIVIVVLLFFMGLRSGLLIGLILLLTVLGTFVFMKYFAIDLQRISLGALVIALGMLVDNAIVVVEGILVGTQKGRTRLQAATDIVTQTKWPLLGATVIAVTAFAPIGLSQDSTGEYCGTLFTVLLISLMLSWFTAISLTPFFADIFFKGQKVKEGENNDPYNGFVFVMYKKFLDFCMRRAWLTVVLLIGMLAGSLYGFTYIKQAFFPSSTTPMFLSDIWLPEGTDIRATNTKLKVIENWLLEQDGVSHVTTTAGKGLQRFMLTYTPEKSYASYGEIVTRVESYEVLDELMLRYREYVANNFPEINYKLKKIELGPGGGAKIEARIIGSDPTVLRTIAAQVVDIMNADPGATNIRHDWRERTKVLEPLFNESQARRYGITKSDMDDFLQMSFSGKSIGVYRDGTTLMPIVGRLTEKERVDFRNIEGMKIWSPALSEYIPLQQIMLGYEVRWEDPLIVRKNRKRMLTIMADPDLLGEETAATLQKRLQSQIEAIEMPPGYSLEWGGEYESSADAQESLFQTMPMGYLFMFLITVFLFNSVKEPLIVWLTVPLAVIGVASGLLLLDTPFGFMALLGFLSLSGMLLKNGIVLIDQIELEINSGKSPYKAVVEAALSRVRPVCMAAITTILGMIPLLPDIFFKPMAVTIMFGLGFATVLTLIVVPVLYRLFHKIQVEQV</sequence>
<organism evidence="2 3">
    <name type="scientific">Vibrio ishigakensis</name>
    <dbReference type="NCBI Taxonomy" id="1481914"/>
    <lineage>
        <taxon>Bacteria</taxon>
        <taxon>Pseudomonadati</taxon>
        <taxon>Pseudomonadota</taxon>
        <taxon>Gammaproteobacteria</taxon>
        <taxon>Vibrionales</taxon>
        <taxon>Vibrionaceae</taxon>
        <taxon>Vibrio</taxon>
    </lineage>
</organism>
<dbReference type="PRINTS" id="PR00702">
    <property type="entry name" value="ACRIFLAVINRP"/>
</dbReference>
<dbReference type="InterPro" id="IPR027463">
    <property type="entry name" value="AcrB_DN_DC_subdom"/>
</dbReference>
<feature type="transmembrane region" description="Helical" evidence="1">
    <location>
        <begin position="347"/>
        <end position="368"/>
    </location>
</feature>
<feature type="transmembrane region" description="Helical" evidence="1">
    <location>
        <begin position="1002"/>
        <end position="1024"/>
    </location>
</feature>
<dbReference type="GO" id="GO:0042910">
    <property type="term" value="F:xenobiotic transmembrane transporter activity"/>
    <property type="evidence" value="ECO:0007669"/>
    <property type="project" value="TreeGrafter"/>
</dbReference>
<dbReference type="Gene3D" id="3.30.70.1440">
    <property type="entry name" value="Multidrug efflux transporter AcrB pore domain"/>
    <property type="match status" value="1"/>
</dbReference>
<accession>A0A0B8PHX5</accession>
<keyword evidence="1" id="KW-0472">Membrane</keyword>
<dbReference type="SUPFAM" id="SSF82693">
    <property type="entry name" value="Multidrug efflux transporter AcrB pore domain, PN1, PN2, PC1 and PC2 subdomains"/>
    <property type="match status" value="2"/>
</dbReference>
<dbReference type="InterPro" id="IPR001036">
    <property type="entry name" value="Acrflvin-R"/>
</dbReference>
<feature type="transmembrane region" description="Helical" evidence="1">
    <location>
        <begin position="448"/>
        <end position="466"/>
    </location>
</feature>
<dbReference type="AlphaFoldDB" id="A0A0B8PHX5"/>
<dbReference type="EMBL" id="BBSA01000005">
    <property type="protein sequence ID" value="GAM62364.1"/>
    <property type="molecule type" value="Genomic_DNA"/>
</dbReference>
<name>A0A0B8PHX5_9VIBR</name>
<reference evidence="2 3" key="1">
    <citation type="submission" date="2015-01" db="EMBL/GenBank/DDBJ databases">
        <title>Vibrio sp. C5 JCM 19232 whole genome shotgun sequence.</title>
        <authorList>
            <person name="Sawabe T."/>
            <person name="Meirelles P."/>
            <person name="Feng G."/>
            <person name="Sayaka M."/>
            <person name="Hattori M."/>
            <person name="Ohkuma M."/>
        </authorList>
    </citation>
    <scope>NUCLEOTIDE SEQUENCE [LARGE SCALE GENOMIC DNA]</scope>
    <source>
        <strain evidence="2 3">JCM19232</strain>
    </source>
</reference>
<evidence type="ECO:0000256" key="1">
    <source>
        <dbReference type="SAM" id="Phobius"/>
    </source>
</evidence>
<comment type="caution">
    <text evidence="2">The sequence shown here is derived from an EMBL/GenBank/DDBJ whole genome shotgun (WGS) entry which is preliminary data.</text>
</comment>
<evidence type="ECO:0000313" key="3">
    <source>
        <dbReference type="Proteomes" id="UP000031670"/>
    </source>
</evidence>
<evidence type="ECO:0000313" key="2">
    <source>
        <dbReference type="EMBL" id="GAM62364.1"/>
    </source>
</evidence>
<reference evidence="2 3" key="2">
    <citation type="submission" date="2015-01" db="EMBL/GenBank/DDBJ databases">
        <authorList>
            <consortium name="NBRP consortium"/>
            <person name="Sawabe T."/>
            <person name="Meirelles P."/>
            <person name="Feng G."/>
            <person name="Sayaka M."/>
            <person name="Hattori M."/>
            <person name="Ohkuma M."/>
        </authorList>
    </citation>
    <scope>NUCLEOTIDE SEQUENCE [LARGE SCALE GENOMIC DNA]</scope>
    <source>
        <strain evidence="2 3">JCM19232</strain>
    </source>
</reference>
<feature type="transmembrane region" description="Helical" evidence="1">
    <location>
        <begin position="538"/>
        <end position="559"/>
    </location>
</feature>
<dbReference type="Gene3D" id="1.20.1640.10">
    <property type="entry name" value="Multidrug efflux transporter AcrB transmembrane domain"/>
    <property type="match status" value="2"/>
</dbReference>
<dbReference type="Gene3D" id="3.30.70.1320">
    <property type="entry name" value="Multidrug efflux transporter AcrB pore domain like"/>
    <property type="match status" value="1"/>
</dbReference>
<feature type="transmembrane region" description="Helical" evidence="1">
    <location>
        <begin position="402"/>
        <end position="427"/>
    </location>
</feature>
<feature type="transmembrane region" description="Helical" evidence="1">
    <location>
        <begin position="926"/>
        <end position="947"/>
    </location>
</feature>
<feature type="transmembrane region" description="Helical" evidence="1">
    <location>
        <begin position="968"/>
        <end position="990"/>
    </location>
</feature>
<protein>
    <submittedName>
        <fullName evidence="2">Acriflavin resistance protein</fullName>
    </submittedName>
</protein>
<keyword evidence="1" id="KW-0812">Transmembrane</keyword>
<dbReference type="Pfam" id="PF00873">
    <property type="entry name" value="ACR_tran"/>
    <property type="match status" value="1"/>
</dbReference>
<keyword evidence="1" id="KW-1133">Transmembrane helix</keyword>
<dbReference type="Gene3D" id="3.30.70.1430">
    <property type="entry name" value="Multidrug efflux transporter AcrB pore domain"/>
    <property type="match status" value="2"/>
</dbReference>
<gene>
    <name evidence="2" type="ORF">JCM19232_5328</name>
</gene>
<dbReference type="Gene3D" id="3.30.2090.10">
    <property type="entry name" value="Multidrug efflux transporter AcrB TolC docking domain, DN and DC subdomains"/>
    <property type="match status" value="2"/>
</dbReference>
<dbReference type="SUPFAM" id="SSF82866">
    <property type="entry name" value="Multidrug efflux transporter AcrB transmembrane domain"/>
    <property type="match status" value="2"/>
</dbReference>
<dbReference type="SUPFAM" id="SSF82714">
    <property type="entry name" value="Multidrug efflux transporter AcrB TolC docking domain, DN and DC subdomains"/>
    <property type="match status" value="2"/>
</dbReference>
<feature type="transmembrane region" description="Helical" evidence="1">
    <location>
        <begin position="478"/>
        <end position="501"/>
    </location>
</feature>